<dbReference type="InterPro" id="IPR058731">
    <property type="entry name" value="Znf-B_box_ZFPL1-like"/>
</dbReference>
<organism evidence="3">
    <name type="scientific">Rhodosorus marinus</name>
    <dbReference type="NCBI Taxonomy" id="101924"/>
    <lineage>
        <taxon>Eukaryota</taxon>
        <taxon>Rhodophyta</taxon>
        <taxon>Stylonematophyceae</taxon>
        <taxon>Stylonematales</taxon>
        <taxon>Stylonemataceae</taxon>
        <taxon>Rhodosorus</taxon>
    </lineage>
</organism>
<dbReference type="GO" id="GO:0016020">
    <property type="term" value="C:membrane"/>
    <property type="evidence" value="ECO:0007669"/>
    <property type="project" value="UniProtKB-SubCell"/>
</dbReference>
<name>A0A7S2ZR03_9RHOD</name>
<gene>
    <name evidence="3" type="ORF">RMAR00112_LOCUS16506</name>
</gene>
<keyword evidence="1" id="KW-1133">Transmembrane helix</keyword>
<reference evidence="3" key="1">
    <citation type="submission" date="2021-01" db="EMBL/GenBank/DDBJ databases">
        <authorList>
            <person name="Corre E."/>
            <person name="Pelletier E."/>
            <person name="Niang G."/>
            <person name="Scheremetjew M."/>
            <person name="Finn R."/>
            <person name="Kale V."/>
            <person name="Holt S."/>
            <person name="Cochrane G."/>
            <person name="Meng A."/>
            <person name="Brown T."/>
            <person name="Cohen L."/>
        </authorList>
    </citation>
    <scope>NUCLEOTIDE SEQUENCE</scope>
    <source>
        <strain evidence="3">CCMP 769</strain>
    </source>
</reference>
<keyword evidence="1" id="KW-0472">Membrane</keyword>
<proteinExistence type="predicted"/>
<evidence type="ECO:0000259" key="2">
    <source>
        <dbReference type="Pfam" id="PF25993"/>
    </source>
</evidence>
<dbReference type="GO" id="GO:0008270">
    <property type="term" value="F:zinc ion binding"/>
    <property type="evidence" value="ECO:0007669"/>
    <property type="project" value="UniProtKB-KW"/>
</dbReference>
<accession>A0A7S2ZR03</accession>
<dbReference type="EMBL" id="HBHW01021387">
    <property type="protein sequence ID" value="CAE0048511.1"/>
    <property type="molecule type" value="Transcribed_RNA"/>
</dbReference>
<evidence type="ECO:0000313" key="3">
    <source>
        <dbReference type="EMBL" id="CAE0048511.1"/>
    </source>
</evidence>
<evidence type="ECO:0000256" key="1">
    <source>
        <dbReference type="SAM" id="Phobius"/>
    </source>
</evidence>
<sequence>MGRCTGCRKQIQNFCHVHQEFVCLECLVGSPGHARCYVGSYRGWVQDSSYPWPPKCVICSKELLSDDGVTRLTCLAIVEDSCLMNLVPPDGQCPHCETCLVPPPTDAGAIAQALRTKLKDVPWVNKFSSSIEGFIPEQGDPVSVSDNNVVIEMGAGANTKRSSTGVQKLVDRESVHQSGIVPELDEDDKQLKAQKEKGRRIFISALRFFRAHRRETFFLFVVLLCVLISVSVIRAAISQGTANVDRRRDAARAFQETTRSPRNFGIFK</sequence>
<feature type="transmembrane region" description="Helical" evidence="1">
    <location>
        <begin position="217"/>
        <end position="237"/>
    </location>
</feature>
<keyword evidence="1" id="KW-0812">Transmembrane</keyword>
<dbReference type="InterPro" id="IPR039043">
    <property type="entry name" value="ZFPL1"/>
</dbReference>
<dbReference type="PANTHER" id="PTHR12981:SF0">
    <property type="entry name" value="ZINC FINGER PROTEIN-LIKE 1"/>
    <property type="match status" value="1"/>
</dbReference>
<protein>
    <recommendedName>
        <fullName evidence="2">ZFPL1-like B-box zinc-binding domain-containing protein</fullName>
    </recommendedName>
</protein>
<dbReference type="AlphaFoldDB" id="A0A7S2ZR03"/>
<dbReference type="Pfam" id="PF25993">
    <property type="entry name" value="zf-B_box_ZFPL1"/>
    <property type="match status" value="1"/>
</dbReference>
<dbReference type="GO" id="GO:0005794">
    <property type="term" value="C:Golgi apparatus"/>
    <property type="evidence" value="ECO:0007669"/>
    <property type="project" value="TreeGrafter"/>
</dbReference>
<dbReference type="PANTHER" id="PTHR12981">
    <property type="entry name" value="ZINC FINGER PROTEIN-LIKE 1"/>
    <property type="match status" value="1"/>
</dbReference>
<dbReference type="SUPFAM" id="SSF57850">
    <property type="entry name" value="RING/U-box"/>
    <property type="match status" value="1"/>
</dbReference>
<feature type="domain" description="ZFPL1-like B-box zinc-binding" evidence="2">
    <location>
        <begin position="1"/>
        <end position="47"/>
    </location>
</feature>